<reference evidence="1 2" key="1">
    <citation type="submission" date="2019-02" db="EMBL/GenBank/DDBJ databases">
        <title>Deep-cultivation of Planctomycetes and their phenomic and genomic characterization uncovers novel biology.</title>
        <authorList>
            <person name="Wiegand S."/>
            <person name="Jogler M."/>
            <person name="Boedeker C."/>
            <person name="Pinto D."/>
            <person name="Vollmers J."/>
            <person name="Rivas-Marin E."/>
            <person name="Kohn T."/>
            <person name="Peeters S.H."/>
            <person name="Heuer A."/>
            <person name="Rast P."/>
            <person name="Oberbeckmann S."/>
            <person name="Bunk B."/>
            <person name="Jeske O."/>
            <person name="Meyerdierks A."/>
            <person name="Storesund J.E."/>
            <person name="Kallscheuer N."/>
            <person name="Luecker S."/>
            <person name="Lage O.M."/>
            <person name="Pohl T."/>
            <person name="Merkel B.J."/>
            <person name="Hornburger P."/>
            <person name="Mueller R.-W."/>
            <person name="Bruemmer F."/>
            <person name="Labrenz M."/>
            <person name="Spormann A.M."/>
            <person name="Op den Camp H."/>
            <person name="Overmann J."/>
            <person name="Amann R."/>
            <person name="Jetten M.S.M."/>
            <person name="Mascher T."/>
            <person name="Medema M.H."/>
            <person name="Devos D.P."/>
            <person name="Kaster A.-K."/>
            <person name="Ovreas L."/>
            <person name="Rohde M."/>
            <person name="Galperin M.Y."/>
            <person name="Jogler C."/>
        </authorList>
    </citation>
    <scope>NUCLEOTIDE SEQUENCE [LARGE SCALE GENOMIC DNA]</scope>
    <source>
        <strain evidence="1 2">Mal48</strain>
    </source>
</reference>
<protein>
    <submittedName>
        <fullName evidence="1">Uncharacterized protein</fullName>
    </submittedName>
</protein>
<evidence type="ECO:0000313" key="1">
    <source>
        <dbReference type="EMBL" id="QDT33446.1"/>
    </source>
</evidence>
<dbReference type="Proteomes" id="UP000315724">
    <property type="component" value="Chromosome"/>
</dbReference>
<dbReference type="AlphaFoldDB" id="A0A517QP94"/>
<accession>A0A517QP94</accession>
<dbReference type="RefSeq" id="WP_197441668.1">
    <property type="nucleotide sequence ID" value="NZ_CP036267.1"/>
</dbReference>
<keyword evidence="2" id="KW-1185">Reference proteome</keyword>
<dbReference type="KEGG" id="tpol:Mal48_26990"/>
<dbReference type="EMBL" id="CP036267">
    <property type="protein sequence ID" value="QDT33446.1"/>
    <property type="molecule type" value="Genomic_DNA"/>
</dbReference>
<proteinExistence type="predicted"/>
<organism evidence="1 2">
    <name type="scientific">Thalassoglobus polymorphus</name>
    <dbReference type="NCBI Taxonomy" id="2527994"/>
    <lineage>
        <taxon>Bacteria</taxon>
        <taxon>Pseudomonadati</taxon>
        <taxon>Planctomycetota</taxon>
        <taxon>Planctomycetia</taxon>
        <taxon>Planctomycetales</taxon>
        <taxon>Planctomycetaceae</taxon>
        <taxon>Thalassoglobus</taxon>
    </lineage>
</organism>
<name>A0A517QP94_9PLAN</name>
<evidence type="ECO:0000313" key="2">
    <source>
        <dbReference type="Proteomes" id="UP000315724"/>
    </source>
</evidence>
<sequence>MIEDDFRNGLAMWDASQNLSRVWSIMFLEAKSIHLGYECTICDELSGGVSVG</sequence>
<gene>
    <name evidence="1" type="ORF">Mal48_26990</name>
</gene>